<dbReference type="PANTHER" id="PTHR33620:SF1">
    <property type="entry name" value="UREASE ACCESSORY PROTEIN F"/>
    <property type="match status" value="1"/>
</dbReference>
<evidence type="ECO:0000256" key="3">
    <source>
        <dbReference type="HAMAP-Rule" id="MF_01385"/>
    </source>
</evidence>
<dbReference type="PIRSF" id="PIRSF009467">
    <property type="entry name" value="Ureas_acces_UreF"/>
    <property type="match status" value="1"/>
</dbReference>
<dbReference type="Gene3D" id="1.10.4190.10">
    <property type="entry name" value="Urease accessory protein UreF"/>
    <property type="match status" value="1"/>
</dbReference>
<comment type="similarity">
    <text evidence="3">Belongs to the UreF family.</text>
</comment>
<dbReference type="GO" id="GO:0016151">
    <property type="term" value="F:nickel cation binding"/>
    <property type="evidence" value="ECO:0007669"/>
    <property type="project" value="UniProtKB-UniRule"/>
</dbReference>
<gene>
    <name evidence="3" type="primary">ureF</name>
    <name evidence="4" type="ORF">HGP28_17690</name>
</gene>
<keyword evidence="2 3" id="KW-0143">Chaperone</keyword>
<dbReference type="Proteomes" id="UP000535589">
    <property type="component" value="Unassembled WGS sequence"/>
</dbReference>
<comment type="function">
    <text evidence="3">Required for maturation of urease via the functional incorporation of the urease nickel metallocenter.</text>
</comment>
<comment type="subcellular location">
    <subcellularLocation>
        <location evidence="3">Cytoplasm</location>
    </subcellularLocation>
</comment>
<keyword evidence="5" id="KW-1185">Reference proteome</keyword>
<dbReference type="AlphaFoldDB" id="A0A7X8YIG2"/>
<evidence type="ECO:0000313" key="5">
    <source>
        <dbReference type="Proteomes" id="UP000535589"/>
    </source>
</evidence>
<evidence type="ECO:0000256" key="2">
    <source>
        <dbReference type="ARBA" id="ARBA00023186"/>
    </source>
</evidence>
<organism evidence="4 5">
    <name type="scientific">Vibrio agarilyticus</name>
    <dbReference type="NCBI Taxonomy" id="2726741"/>
    <lineage>
        <taxon>Bacteria</taxon>
        <taxon>Pseudomonadati</taxon>
        <taxon>Pseudomonadota</taxon>
        <taxon>Gammaproteobacteria</taxon>
        <taxon>Vibrionales</taxon>
        <taxon>Vibrionaceae</taxon>
        <taxon>Vibrio</taxon>
    </lineage>
</organism>
<protein>
    <recommendedName>
        <fullName evidence="3">Urease accessory protein UreF</fullName>
    </recommendedName>
</protein>
<sequence>MTKPKLAKPSANSVNLTDSLSGEGAGSQVSIYRLFQLISPSLPIGGFTYSQGVEYAVEAQWITNRTELEEWLVYVLGSSVATLELPILERFYWALENRPLSELSREELEYWSDYLYASRETSELRAEERQRGLALNTLLKQLAMDVTPVTTLNCPPNQLLGFALAAHHWNIPLSELKQGYLWSWLENMVTAGVKLIPLGQTDGQLALLKVSEHFPQFIERASLVEDWMVGSFSPSVALASALHETQYTRLFRS</sequence>
<dbReference type="GO" id="GO:0005737">
    <property type="term" value="C:cytoplasm"/>
    <property type="evidence" value="ECO:0007669"/>
    <property type="project" value="UniProtKB-SubCell"/>
</dbReference>
<reference evidence="4 5" key="1">
    <citation type="submission" date="2020-04" db="EMBL/GenBank/DDBJ databases">
        <title>Vibrio sp. SM6, a novel species isolated from seawater.</title>
        <authorList>
            <person name="Wang X."/>
        </authorList>
    </citation>
    <scope>NUCLEOTIDE SEQUENCE [LARGE SCALE GENOMIC DNA]</scope>
    <source>
        <strain evidence="4 5">SM6</strain>
    </source>
</reference>
<keyword evidence="3" id="KW-0963">Cytoplasm</keyword>
<dbReference type="PANTHER" id="PTHR33620">
    <property type="entry name" value="UREASE ACCESSORY PROTEIN F"/>
    <property type="match status" value="1"/>
</dbReference>
<evidence type="ECO:0000256" key="1">
    <source>
        <dbReference type="ARBA" id="ARBA00022988"/>
    </source>
</evidence>
<keyword evidence="1 3" id="KW-0996">Nickel insertion</keyword>
<name>A0A7X8YIG2_9VIBR</name>
<proteinExistence type="inferred from homology"/>
<dbReference type="InterPro" id="IPR002639">
    <property type="entry name" value="UreF"/>
</dbReference>
<accession>A0A7X8YIG2</accession>
<comment type="caution">
    <text evidence="4">The sequence shown here is derived from an EMBL/GenBank/DDBJ whole genome shotgun (WGS) entry which is preliminary data.</text>
</comment>
<dbReference type="Pfam" id="PF01730">
    <property type="entry name" value="UreF"/>
    <property type="match status" value="1"/>
</dbReference>
<dbReference type="EMBL" id="JABAIK010000027">
    <property type="protein sequence ID" value="NLS14694.1"/>
    <property type="molecule type" value="Genomic_DNA"/>
</dbReference>
<evidence type="ECO:0000313" key="4">
    <source>
        <dbReference type="EMBL" id="NLS14694.1"/>
    </source>
</evidence>
<dbReference type="InterPro" id="IPR038277">
    <property type="entry name" value="UreF_sf"/>
</dbReference>
<comment type="subunit">
    <text evidence="3">UreD, UreF and UreG form a complex that acts as a GTP-hydrolysis-dependent molecular chaperone, activating the urease apoprotein by helping to assemble the nickel containing metallocenter of UreC. The UreE protein probably delivers the nickel.</text>
</comment>
<dbReference type="HAMAP" id="MF_01385">
    <property type="entry name" value="UreF"/>
    <property type="match status" value="1"/>
</dbReference>